<organism evidence="3 4">
    <name type="scientific">Bacteriovorax stolpii</name>
    <name type="common">Bdellovibrio stolpii</name>
    <dbReference type="NCBI Taxonomy" id="960"/>
    <lineage>
        <taxon>Bacteria</taxon>
        <taxon>Pseudomonadati</taxon>
        <taxon>Bdellovibrionota</taxon>
        <taxon>Bacteriovoracia</taxon>
        <taxon>Bacteriovoracales</taxon>
        <taxon>Bacteriovoracaceae</taxon>
        <taxon>Bacteriovorax</taxon>
    </lineage>
</organism>
<dbReference type="Gene3D" id="3.40.50.410">
    <property type="entry name" value="von Willebrand factor, type A domain"/>
    <property type="match status" value="1"/>
</dbReference>
<evidence type="ECO:0000313" key="3">
    <source>
        <dbReference type="EMBL" id="AUN98682.1"/>
    </source>
</evidence>
<evidence type="ECO:0000313" key="4">
    <source>
        <dbReference type="Proteomes" id="UP000235584"/>
    </source>
</evidence>
<dbReference type="PROSITE" id="PS50234">
    <property type="entry name" value="VWFA"/>
    <property type="match status" value="1"/>
</dbReference>
<proteinExistence type="predicted"/>
<dbReference type="Proteomes" id="UP000235584">
    <property type="component" value="Chromosome"/>
</dbReference>
<feature type="chain" id="PRO_5043512178" evidence="2">
    <location>
        <begin position="26"/>
        <end position="436"/>
    </location>
</feature>
<dbReference type="AlphaFoldDB" id="A0A2K9NT58"/>
<sequence length="436" mass="45764">MLLNLSRGKKHLLIALCLLVLGACKQSEFYEKQGLSEISTPSGDTGGNGGGIVPGGDGGGSTGGGNTGGGDTGTGGGNTGGGNTGGGNTGDNGGGGGTTNPPVVVNPPVTEPPVVTPPVTNPPVTNPPVVVNPPVVNPPVVEPPITEPVVILNDRSEIFTQNKGKNGDVDILWVIDDSGSMADEQDALGKNFQSFINQFIEKDIDFKMAITTTDGTSTRNGKMVGDSAKLTSASAKGNKTAFLNNFTKWVKVGTSGSGIEQGLKTSASFMDRYASSFLRPDAFLVVVYISDEEDQSDKKVQEYLDKLQAQKTNKGMVKAYSIVTVKNYGNQWETIGNRYKEVATATAGITADIKQDFSTILLDMGGRIVNLMDSFALNESPYEDKVDVYVNNVKVSSGYVFNAAQRTVKFDANSLPAEGSKVEVRYKVKATVLGAI</sequence>
<evidence type="ECO:0000256" key="1">
    <source>
        <dbReference type="SAM" id="MobiDB-lite"/>
    </source>
</evidence>
<dbReference type="InterPro" id="IPR002035">
    <property type="entry name" value="VWF_A"/>
</dbReference>
<dbReference type="InterPro" id="IPR036465">
    <property type="entry name" value="vWFA_dom_sf"/>
</dbReference>
<feature type="signal peptide" evidence="2">
    <location>
        <begin position="1"/>
        <end position="25"/>
    </location>
</feature>
<reference evidence="3 4" key="1">
    <citation type="submission" date="2018-01" db="EMBL/GenBank/DDBJ databases">
        <title>Complete genome sequence of Bacteriovorax stolpii DSM12778.</title>
        <authorList>
            <person name="Tang B."/>
            <person name="Chang J."/>
        </authorList>
    </citation>
    <scope>NUCLEOTIDE SEQUENCE [LARGE SCALE GENOMIC DNA]</scope>
    <source>
        <strain evidence="3 4">DSM 12778</strain>
    </source>
</reference>
<protein>
    <submittedName>
        <fullName evidence="3">Uncharacterized protein</fullName>
    </submittedName>
</protein>
<evidence type="ECO:0000256" key="2">
    <source>
        <dbReference type="SAM" id="SignalP"/>
    </source>
</evidence>
<dbReference type="RefSeq" id="WP_102243973.1">
    <property type="nucleotide sequence ID" value="NZ_CP025704.1"/>
</dbReference>
<keyword evidence="2" id="KW-0732">Signal</keyword>
<dbReference type="CDD" id="cd00198">
    <property type="entry name" value="vWFA"/>
    <property type="match status" value="1"/>
</dbReference>
<dbReference type="SUPFAM" id="SSF53300">
    <property type="entry name" value="vWA-like"/>
    <property type="match status" value="1"/>
</dbReference>
<keyword evidence="4" id="KW-1185">Reference proteome</keyword>
<name>A0A2K9NT58_BACTC</name>
<feature type="compositionally biased region" description="Gly residues" evidence="1">
    <location>
        <begin position="44"/>
        <end position="98"/>
    </location>
</feature>
<dbReference type="EMBL" id="CP025704">
    <property type="protein sequence ID" value="AUN98682.1"/>
    <property type="molecule type" value="Genomic_DNA"/>
</dbReference>
<gene>
    <name evidence="3" type="ORF">C0V70_11330</name>
</gene>
<feature type="region of interest" description="Disordered" evidence="1">
    <location>
        <begin position="37"/>
        <end position="104"/>
    </location>
</feature>
<dbReference type="KEGG" id="bsto:C0V70_11330"/>
<dbReference type="PROSITE" id="PS51257">
    <property type="entry name" value="PROKAR_LIPOPROTEIN"/>
    <property type="match status" value="1"/>
</dbReference>
<accession>A0A2K9NT58</accession>
<dbReference type="OrthoDB" id="177272at2"/>